<dbReference type="InterPro" id="IPR003593">
    <property type="entry name" value="AAA+_ATPase"/>
</dbReference>
<dbReference type="CDD" id="cd18580">
    <property type="entry name" value="ABC_6TM_ABCC_D2"/>
    <property type="match status" value="1"/>
</dbReference>
<feature type="transmembrane region" description="Helical" evidence="10">
    <location>
        <begin position="981"/>
        <end position="1003"/>
    </location>
</feature>
<dbReference type="InterPro" id="IPR044726">
    <property type="entry name" value="ABCC_6TM_D2"/>
</dbReference>
<dbReference type="InterPro" id="IPR036640">
    <property type="entry name" value="ABC1_TM_sf"/>
</dbReference>
<dbReference type="InterPro" id="IPR011527">
    <property type="entry name" value="ABC1_TM_dom"/>
</dbReference>
<keyword evidence="2" id="KW-0813">Transport</keyword>
<dbReference type="SUPFAM" id="SSF52540">
    <property type="entry name" value="P-loop containing nucleoside triphosphate hydrolases"/>
    <property type="match status" value="2"/>
</dbReference>
<accession>A0ABR4N7G4</accession>
<dbReference type="CDD" id="cd18579">
    <property type="entry name" value="ABC_6TM_ABCC_D1"/>
    <property type="match status" value="1"/>
</dbReference>
<keyword evidence="4" id="KW-0677">Repeat</keyword>
<dbReference type="CDD" id="cd03250">
    <property type="entry name" value="ABCC_MRP_domain1"/>
    <property type="match status" value="1"/>
</dbReference>
<keyword evidence="7 10" id="KW-1133">Transmembrane helix</keyword>
<evidence type="ECO:0000256" key="7">
    <source>
        <dbReference type="ARBA" id="ARBA00022989"/>
    </source>
</evidence>
<dbReference type="InterPro" id="IPR050173">
    <property type="entry name" value="ABC_transporter_C-like"/>
</dbReference>
<feature type="compositionally biased region" description="Basic residues" evidence="9">
    <location>
        <begin position="447"/>
        <end position="459"/>
    </location>
</feature>
<dbReference type="Proteomes" id="UP001527925">
    <property type="component" value="Unassembled WGS sequence"/>
</dbReference>
<dbReference type="Pfam" id="PF00005">
    <property type="entry name" value="ABC_tran"/>
    <property type="match status" value="2"/>
</dbReference>
<dbReference type="InterPro" id="IPR044746">
    <property type="entry name" value="ABCC_6TM_D1"/>
</dbReference>
<evidence type="ECO:0000256" key="1">
    <source>
        <dbReference type="ARBA" id="ARBA00004128"/>
    </source>
</evidence>
<feature type="transmembrane region" description="Helical" evidence="10">
    <location>
        <begin position="320"/>
        <end position="343"/>
    </location>
</feature>
<name>A0ABR4N7G4_9FUNG</name>
<dbReference type="PROSITE" id="PS50929">
    <property type="entry name" value="ABC_TM1F"/>
    <property type="match status" value="2"/>
</dbReference>
<comment type="caution">
    <text evidence="13">The sequence shown here is derived from an EMBL/GenBank/DDBJ whole genome shotgun (WGS) entry which is preliminary data.</text>
</comment>
<feature type="transmembrane region" description="Helical" evidence="10">
    <location>
        <begin position="896"/>
        <end position="915"/>
    </location>
</feature>
<evidence type="ECO:0000259" key="12">
    <source>
        <dbReference type="PROSITE" id="PS50929"/>
    </source>
</evidence>
<feature type="transmembrane region" description="Helical" evidence="10">
    <location>
        <begin position="178"/>
        <end position="197"/>
    </location>
</feature>
<dbReference type="Pfam" id="PF00664">
    <property type="entry name" value="ABC_membrane"/>
    <property type="match status" value="2"/>
</dbReference>
<dbReference type="InterPro" id="IPR003439">
    <property type="entry name" value="ABC_transporter-like_ATP-bd"/>
</dbReference>
<evidence type="ECO:0000256" key="4">
    <source>
        <dbReference type="ARBA" id="ARBA00022737"/>
    </source>
</evidence>
<dbReference type="PROSITE" id="PS50893">
    <property type="entry name" value="ABC_TRANSPORTER_2"/>
    <property type="match status" value="2"/>
</dbReference>
<keyword evidence="14" id="KW-1185">Reference proteome</keyword>
<evidence type="ECO:0000256" key="6">
    <source>
        <dbReference type="ARBA" id="ARBA00022840"/>
    </source>
</evidence>
<dbReference type="Gene3D" id="1.20.1560.10">
    <property type="entry name" value="ABC transporter type 1, transmembrane domain"/>
    <property type="match status" value="2"/>
</dbReference>
<dbReference type="InterPro" id="IPR017871">
    <property type="entry name" value="ABC_transporter-like_CS"/>
</dbReference>
<evidence type="ECO:0000256" key="3">
    <source>
        <dbReference type="ARBA" id="ARBA00022692"/>
    </source>
</evidence>
<evidence type="ECO:0000256" key="5">
    <source>
        <dbReference type="ARBA" id="ARBA00022741"/>
    </source>
</evidence>
<comment type="subcellular location">
    <subcellularLocation>
        <location evidence="1">Vacuole membrane</location>
        <topology evidence="1">Multi-pass membrane protein</topology>
    </subcellularLocation>
</comment>
<evidence type="ECO:0000259" key="11">
    <source>
        <dbReference type="PROSITE" id="PS50893"/>
    </source>
</evidence>
<feature type="domain" description="ABC transporter" evidence="11">
    <location>
        <begin position="1076"/>
        <end position="1309"/>
    </location>
</feature>
<evidence type="ECO:0008006" key="15">
    <source>
        <dbReference type="Google" id="ProtNLM"/>
    </source>
</evidence>
<keyword evidence="5" id="KW-0547">Nucleotide-binding</keyword>
<evidence type="ECO:0000256" key="10">
    <source>
        <dbReference type="SAM" id="Phobius"/>
    </source>
</evidence>
<evidence type="ECO:0000256" key="2">
    <source>
        <dbReference type="ARBA" id="ARBA00022448"/>
    </source>
</evidence>
<dbReference type="PANTHER" id="PTHR24223:SF443">
    <property type="entry name" value="MULTIDRUG-RESISTANCE LIKE PROTEIN 1, ISOFORM I"/>
    <property type="match status" value="1"/>
</dbReference>
<evidence type="ECO:0000313" key="13">
    <source>
        <dbReference type="EMBL" id="KAL2915409.1"/>
    </source>
</evidence>
<evidence type="ECO:0000256" key="9">
    <source>
        <dbReference type="SAM" id="MobiDB-lite"/>
    </source>
</evidence>
<keyword evidence="8 10" id="KW-0472">Membrane</keyword>
<keyword evidence="3 10" id="KW-0812">Transmembrane</keyword>
<dbReference type="Gene3D" id="3.40.50.300">
    <property type="entry name" value="P-loop containing nucleotide triphosphate hydrolases"/>
    <property type="match status" value="2"/>
</dbReference>
<organism evidence="13 14">
    <name type="scientific">Polyrhizophydium stewartii</name>
    <dbReference type="NCBI Taxonomy" id="2732419"/>
    <lineage>
        <taxon>Eukaryota</taxon>
        <taxon>Fungi</taxon>
        <taxon>Fungi incertae sedis</taxon>
        <taxon>Chytridiomycota</taxon>
        <taxon>Chytridiomycota incertae sedis</taxon>
        <taxon>Chytridiomycetes</taxon>
        <taxon>Rhizophydiales</taxon>
        <taxon>Rhizophydiales incertae sedis</taxon>
        <taxon>Polyrhizophydium</taxon>
    </lineage>
</organism>
<feature type="region of interest" description="Disordered" evidence="9">
    <location>
        <begin position="439"/>
        <end position="459"/>
    </location>
</feature>
<evidence type="ECO:0000256" key="8">
    <source>
        <dbReference type="ARBA" id="ARBA00023136"/>
    </source>
</evidence>
<protein>
    <recommendedName>
        <fullName evidence="15">ABC transporter</fullName>
    </recommendedName>
</protein>
<dbReference type="PANTHER" id="PTHR24223">
    <property type="entry name" value="ATP-BINDING CASSETTE SUB-FAMILY C"/>
    <property type="match status" value="1"/>
</dbReference>
<feature type="transmembrane region" description="Helical" evidence="10">
    <location>
        <begin position="100"/>
        <end position="125"/>
    </location>
</feature>
<feature type="domain" description="ABC transmembrane type-1" evidence="12">
    <location>
        <begin position="105"/>
        <end position="389"/>
    </location>
</feature>
<feature type="domain" description="ABC transporter" evidence="11">
    <location>
        <begin position="464"/>
        <end position="691"/>
    </location>
</feature>
<dbReference type="InterPro" id="IPR027417">
    <property type="entry name" value="P-loop_NTPase"/>
</dbReference>
<feature type="domain" description="ABC transmembrane type-1" evidence="12">
    <location>
        <begin position="758"/>
        <end position="1049"/>
    </location>
</feature>
<dbReference type="PROSITE" id="PS00211">
    <property type="entry name" value="ABC_TRANSPORTER_1"/>
    <property type="match status" value="1"/>
</dbReference>
<dbReference type="CDD" id="cd03244">
    <property type="entry name" value="ABCC_MRP_domain2"/>
    <property type="match status" value="1"/>
</dbReference>
<dbReference type="SUPFAM" id="SSF90123">
    <property type="entry name" value="ABC transporter transmembrane region"/>
    <property type="match status" value="2"/>
</dbReference>
<gene>
    <name evidence="13" type="ORF">HK105_205025</name>
</gene>
<evidence type="ECO:0000313" key="14">
    <source>
        <dbReference type="Proteomes" id="UP001527925"/>
    </source>
</evidence>
<reference evidence="13 14" key="1">
    <citation type="submission" date="2023-09" db="EMBL/GenBank/DDBJ databases">
        <title>Pangenome analysis of Batrachochytrium dendrobatidis and related Chytrids.</title>
        <authorList>
            <person name="Yacoub M.N."/>
            <person name="Stajich J.E."/>
            <person name="James T.Y."/>
        </authorList>
    </citation>
    <scope>NUCLEOTIDE SEQUENCE [LARGE SCALE GENOMIC DNA]</scope>
    <source>
        <strain evidence="13 14">JEL0888</strain>
    </source>
</reference>
<keyword evidence="6" id="KW-0067">ATP-binding</keyword>
<proteinExistence type="predicted"/>
<dbReference type="SMART" id="SM00382">
    <property type="entry name" value="AAA"/>
    <property type="match status" value="2"/>
</dbReference>
<dbReference type="EMBL" id="JADGIZ020000024">
    <property type="protein sequence ID" value="KAL2915409.1"/>
    <property type="molecule type" value="Genomic_DNA"/>
</dbReference>
<sequence>MMRLLVPEKQAGAQPGGLAPRQPIRRNAWAFVALSWLNPLLRTGRRTPLAEQNLPLLGASDSASTWSGSFDDFHARLRKARLQQSTAALPSVVKTLALHVAWPIIASVLLKLVHLALTLALPLAIPQVVQLLAPTPNGPSLLVSNGYAAAAMLLAMQLGLALADVSGKSVALAIEVRLRAILANAIFAKTLVLSPAARQSFSAGRVSNLMSSDITSILNLVKSMNDIWAVPVRVALSAYLIYVFLGNAMWVAVGAIVVLSIVQSAIGPRLGASVGKYVSAMDSRINTLREFLLGVRVVKLQALEESFVAKTTPIRETQMAALRSFISVLIALFTAIDVQIALVPPMTLAAHAAFGNTLQPGNVFAALSIFDGLLMPLQFLPQIISIMSETLVSYKRITEFLLADEIKPDEITQLLSASKSPDGTALKISAASFTWEEVKKDDDKPKPKSKRRIFKKKKSKDNVVANADADKKDGDAESDKPAPFALQDITLDIPRGSLVAVVGSVGSGKSSLLSALIGGMRKTAGDSALFGSVAYCAQEPWILTGTIEENIVFGNDAVRDRIPAAIAAACLDRDLEILPNGLGTQIGEKGINLSGGQKARVALARAIARDADIYLLDDPIAALDAHVGKKVFDDAICGVLRGKTVILVTHQLHLLPKVDTVVVLDEGRVVETGSFRELMAREDGALAEIMKDYHFDDAEAEAGKDAGDDADADGDKPEDIVKAVKAFEEEKAVEEDRRVGRVSLATYKAYFRAAGRWLLPTLAAVWLALLLGRLTPRVMLSIWTSGLNQFGLSTHQFMPLYVGLGAIEVLTDVAAQFVWFTGGFIASSVLHNNALTGLVRSPMAFFDGQPIGRILNRMSADVRETDMRMPNMLSNVMGSATLATVSITMISIASPILLILFVAILLISIALYRYYQASYREVKRLSSIMRSPLAAHVSESLNGIPTIMAFAAQSHFAATNMAKIDQANLSFMLLQSLELWLALRVGSISAIIVFALIALGSVGAVSRTFIAAALAETMSLTDMLLAFMSLVSMAEAAFNAVERLDHYGKDLPSEAARELPADPKDGDWPTTGAVAIRDLEIRYPSRPDHAVIQDLSLDIRPGEKVGVVGRTGSGKSTLMTALFRIMEASKGSIAIDGIDIASLGLKTLRSRLQIIPQEPVLFKGTVRSNLDFATKHADDELWAALDLVGLKDFVGSLDGKLDAAIDENGANLSMGQRQLMCLCKAILAKPKVLIMDEATASVDAEADKRIQESIETQFAATTVLSIAHRLNTIAAFDRVLVLDGGRIAEFDAPHVLLGRAGSVFGDMVDATGAANAAVIRQIAADHHPKTQ</sequence>
<feature type="transmembrane region" description="Helical" evidence="10">
    <location>
        <begin position="239"/>
        <end position="262"/>
    </location>
</feature>
<feature type="transmembrane region" description="Helical" evidence="10">
    <location>
        <begin position="145"/>
        <end position="166"/>
    </location>
</feature>